<dbReference type="RefSeq" id="XP_017785872.1">
    <property type="nucleotide sequence ID" value="XM_017930383.1"/>
</dbReference>
<dbReference type="PANTHER" id="PTHR10545">
    <property type="entry name" value="DIAMINE N-ACETYLTRANSFERASE"/>
    <property type="match status" value="1"/>
</dbReference>
<dbReference type="PANTHER" id="PTHR10545:SF29">
    <property type="entry name" value="GH14572P-RELATED"/>
    <property type="match status" value="1"/>
</dbReference>
<gene>
    <name evidence="6" type="primary">LOC108569004</name>
</gene>
<evidence type="ECO:0000259" key="4">
    <source>
        <dbReference type="PROSITE" id="PS51186"/>
    </source>
</evidence>
<evidence type="ECO:0000313" key="5">
    <source>
        <dbReference type="Proteomes" id="UP000695000"/>
    </source>
</evidence>
<keyword evidence="5" id="KW-1185">Reference proteome</keyword>
<evidence type="ECO:0000256" key="3">
    <source>
        <dbReference type="ARBA" id="ARBA00023315"/>
    </source>
</evidence>
<keyword evidence="2" id="KW-0808">Transferase</keyword>
<dbReference type="PROSITE" id="PS51186">
    <property type="entry name" value="GNAT"/>
    <property type="match status" value="1"/>
</dbReference>
<dbReference type="Gene3D" id="3.40.630.30">
    <property type="match status" value="1"/>
</dbReference>
<feature type="domain" description="N-acetyltransferase" evidence="4">
    <location>
        <begin position="7"/>
        <end position="155"/>
    </location>
</feature>
<sequence length="162" mass="18857">MDIAKHLTIRKAEKTDMKYVFEMIKELAVFENMADQVKVTAKTLETDGFSENPVFTCYVAEVNNKIIGYTLYYICYSTWIGKSIFLEDLYVKDKYRKQGIGKKLILTIAKLAYETSSRLDFHVLSWNPAIEFYKSLGAVNLSDTENWQLFRLNKDSLCKLFN</sequence>
<dbReference type="Proteomes" id="UP000695000">
    <property type="component" value="Unplaced"/>
</dbReference>
<reference evidence="6" key="1">
    <citation type="submission" date="2025-08" db="UniProtKB">
        <authorList>
            <consortium name="RefSeq"/>
        </authorList>
    </citation>
    <scope>IDENTIFICATION</scope>
    <source>
        <tissue evidence="6">Whole Larva</tissue>
    </source>
</reference>
<evidence type="ECO:0000313" key="6">
    <source>
        <dbReference type="RefSeq" id="XP_017785872.1"/>
    </source>
</evidence>
<dbReference type="Pfam" id="PF00583">
    <property type="entry name" value="Acetyltransf_1"/>
    <property type="match status" value="1"/>
</dbReference>
<accession>A0ABM1NGC2</accession>
<dbReference type="InterPro" id="IPR016181">
    <property type="entry name" value="Acyl_CoA_acyltransferase"/>
</dbReference>
<dbReference type="InterPro" id="IPR051016">
    <property type="entry name" value="Diverse_Substrate_AcTransf"/>
</dbReference>
<dbReference type="InterPro" id="IPR000182">
    <property type="entry name" value="GNAT_dom"/>
</dbReference>
<name>A0ABM1NGC2_NICVS</name>
<dbReference type="SUPFAM" id="SSF55729">
    <property type="entry name" value="Acyl-CoA N-acyltransferases (Nat)"/>
    <property type="match status" value="1"/>
</dbReference>
<protein>
    <submittedName>
        <fullName evidence="6">Diamine acetyltransferase 2</fullName>
    </submittedName>
</protein>
<proteinExistence type="inferred from homology"/>
<keyword evidence="3" id="KW-0012">Acyltransferase</keyword>
<organism evidence="5 6">
    <name type="scientific">Nicrophorus vespilloides</name>
    <name type="common">Boreal carrion beetle</name>
    <dbReference type="NCBI Taxonomy" id="110193"/>
    <lineage>
        <taxon>Eukaryota</taxon>
        <taxon>Metazoa</taxon>
        <taxon>Ecdysozoa</taxon>
        <taxon>Arthropoda</taxon>
        <taxon>Hexapoda</taxon>
        <taxon>Insecta</taxon>
        <taxon>Pterygota</taxon>
        <taxon>Neoptera</taxon>
        <taxon>Endopterygota</taxon>
        <taxon>Coleoptera</taxon>
        <taxon>Polyphaga</taxon>
        <taxon>Staphyliniformia</taxon>
        <taxon>Silphidae</taxon>
        <taxon>Nicrophorinae</taxon>
        <taxon>Nicrophorus</taxon>
    </lineage>
</organism>
<evidence type="ECO:0000256" key="2">
    <source>
        <dbReference type="ARBA" id="ARBA00022679"/>
    </source>
</evidence>
<dbReference type="CDD" id="cd04301">
    <property type="entry name" value="NAT_SF"/>
    <property type="match status" value="1"/>
</dbReference>
<comment type="similarity">
    <text evidence="1">Belongs to the acetyltransferase family.</text>
</comment>
<evidence type="ECO:0000256" key="1">
    <source>
        <dbReference type="ARBA" id="ARBA00008694"/>
    </source>
</evidence>
<dbReference type="GeneID" id="108569004"/>